<evidence type="ECO:0000313" key="2">
    <source>
        <dbReference type="EMBL" id="SCV69343.1"/>
    </source>
</evidence>
<proteinExistence type="predicted"/>
<dbReference type="AlphaFoldDB" id="A0A238FBF3"/>
<accession>A0A238FBF3</accession>
<feature type="region of interest" description="Disordered" evidence="1">
    <location>
        <begin position="340"/>
        <end position="365"/>
    </location>
</feature>
<reference evidence="3" key="1">
    <citation type="submission" date="2016-09" db="EMBL/GenBank/DDBJ databases">
        <authorList>
            <person name="Jeantristanb JTB J.-T."/>
            <person name="Ricardo R."/>
        </authorList>
    </citation>
    <scope>NUCLEOTIDE SEQUENCE [LARGE SCALE GENOMIC DNA]</scope>
</reference>
<dbReference type="Proteomes" id="UP000198372">
    <property type="component" value="Unassembled WGS sequence"/>
</dbReference>
<protein>
    <submittedName>
        <fullName evidence="2">BQ2448_2363 protein</fullName>
    </submittedName>
</protein>
<sequence length="365" mass="40309">MLPLGRLSSRDQRGRIVLSLHQLKAHRHAHQCKHLESILRNGRQGAAIGQGAGHSDTSTRNATTWSESKAHAAVHSAILRCLLESSTDESWLQLTGMSRKLRWTGDGNIGRGWTDHELQTKQDGMKQGRRSVLIDEPSANIARSADIVHVPFFILQNAAGLRKTRYLSLDKERHFLSASSGSVSSTNPLKIGSLVVFGLEHTRSCDDLDSRLRGAMKALAIGMPSPTMPHGSVTSIDSLGLISNVVIQELQAMSFGSRVSTDRNSRGQARISYLTGFRIICCLDTYNTNMRTIEPPPGFEGQNWRRLDEQAQRRYHHLQTIPGLLSASLAPVRAMATAVHRIDQEGRNRPTPPAPSSPMSKRARR</sequence>
<gene>
    <name evidence="2" type="ORF">BQ2448_2363</name>
</gene>
<dbReference type="STRING" id="269621.A0A238FBF3"/>
<dbReference type="EMBL" id="FMSP01000004">
    <property type="protein sequence ID" value="SCV69343.1"/>
    <property type="molecule type" value="Genomic_DNA"/>
</dbReference>
<evidence type="ECO:0000256" key="1">
    <source>
        <dbReference type="SAM" id="MobiDB-lite"/>
    </source>
</evidence>
<evidence type="ECO:0000313" key="3">
    <source>
        <dbReference type="Proteomes" id="UP000198372"/>
    </source>
</evidence>
<keyword evidence="3" id="KW-1185">Reference proteome</keyword>
<name>A0A238FBF3_9BASI</name>
<organism evidence="2 3">
    <name type="scientific">Microbotryum intermedium</name>
    <dbReference type="NCBI Taxonomy" id="269621"/>
    <lineage>
        <taxon>Eukaryota</taxon>
        <taxon>Fungi</taxon>
        <taxon>Dikarya</taxon>
        <taxon>Basidiomycota</taxon>
        <taxon>Pucciniomycotina</taxon>
        <taxon>Microbotryomycetes</taxon>
        <taxon>Microbotryales</taxon>
        <taxon>Microbotryaceae</taxon>
        <taxon>Microbotryum</taxon>
    </lineage>
</organism>